<gene>
    <name evidence="2" type="ORF">NDEV_1341</name>
</gene>
<proteinExistence type="predicted"/>
<protein>
    <recommendedName>
        <fullName evidence="1">MEDS domain-containing protein</fullName>
    </recommendedName>
</protein>
<evidence type="ECO:0000313" key="2">
    <source>
        <dbReference type="EMBL" id="CUR52106.1"/>
    </source>
</evidence>
<dbReference type="Proteomes" id="UP000196239">
    <property type="component" value="Chromosome 1"/>
</dbReference>
<keyword evidence="3" id="KW-1185">Reference proteome</keyword>
<name>A0A128A419_9ARCH</name>
<sequence length="195" mass="22718">MCVYDTISAPIRYVDSLEKKQHILLFYEDQEYARIIEFRFIKNGLDSQENCIYVTDEDSGQVVLKFLSYGIPLHYFQSGKLQVIQIRNMFTDKNEITSRSKKDAEMILGQLIPPFRIVGRIVPNVSTINGMSVELEFERKTHDCFEESRGSIMCTYDLSKIEKTQRKKWMEDLRQNHHATIYATKFGEGGVFCSC</sequence>
<evidence type="ECO:0000313" key="3">
    <source>
        <dbReference type="Proteomes" id="UP000196239"/>
    </source>
</evidence>
<reference evidence="3" key="1">
    <citation type="submission" date="2015-10" db="EMBL/GenBank/DDBJ databases">
        <authorList>
            <person name="Lehtovirta-Morley L.E."/>
            <person name="Vieille C."/>
        </authorList>
    </citation>
    <scope>NUCLEOTIDE SEQUENCE [LARGE SCALE GENOMIC DNA]</scope>
</reference>
<evidence type="ECO:0000259" key="1">
    <source>
        <dbReference type="Pfam" id="PF14417"/>
    </source>
</evidence>
<dbReference type="InterPro" id="IPR025847">
    <property type="entry name" value="MEDS_domain"/>
</dbReference>
<dbReference type="EMBL" id="LN890280">
    <property type="protein sequence ID" value="CUR52106.1"/>
    <property type="molecule type" value="Genomic_DNA"/>
</dbReference>
<dbReference type="Pfam" id="PF14417">
    <property type="entry name" value="MEDS"/>
    <property type="match status" value="1"/>
</dbReference>
<accession>A0A128A419</accession>
<feature type="domain" description="MEDS" evidence="1">
    <location>
        <begin position="22"/>
        <end position="165"/>
    </location>
</feature>
<dbReference type="KEGG" id="ndv:NDEV_1341"/>
<organism evidence="2 3">
    <name type="scientific">Nitrosotalea devaniterrae</name>
    <dbReference type="NCBI Taxonomy" id="1078905"/>
    <lineage>
        <taxon>Archaea</taxon>
        <taxon>Nitrososphaerota</taxon>
        <taxon>Nitrososphaeria</taxon>
        <taxon>Nitrosotaleales</taxon>
        <taxon>Nitrosotaleaceae</taxon>
        <taxon>Nitrosotalea</taxon>
    </lineage>
</organism>
<dbReference type="AlphaFoldDB" id="A0A128A419"/>